<dbReference type="InterPro" id="IPR036640">
    <property type="entry name" value="ABC1_TM_sf"/>
</dbReference>
<dbReference type="CDD" id="cd03245">
    <property type="entry name" value="ABCC_bacteriocin_exporters"/>
    <property type="match status" value="1"/>
</dbReference>
<comment type="subcellular location">
    <subcellularLocation>
        <location evidence="1">Cell membrane</location>
        <topology evidence="1">Multi-pass membrane protein</topology>
    </subcellularLocation>
</comment>
<dbReference type="InterPro" id="IPR011527">
    <property type="entry name" value="ABC1_TM_dom"/>
</dbReference>
<dbReference type="PANTHER" id="PTHR43394:SF1">
    <property type="entry name" value="ATP-BINDING CASSETTE SUB-FAMILY B MEMBER 10, MITOCHONDRIAL"/>
    <property type="match status" value="1"/>
</dbReference>
<keyword evidence="8 10" id="KW-1133">Transmembrane helix</keyword>
<dbReference type="SUPFAM" id="SSF90123">
    <property type="entry name" value="ABC transporter transmembrane region"/>
    <property type="match status" value="1"/>
</dbReference>
<dbReference type="PROSITE" id="PS50893">
    <property type="entry name" value="ABC_TRANSPORTER_2"/>
    <property type="match status" value="1"/>
</dbReference>
<dbReference type="FunFam" id="3.40.50.300:FF:000299">
    <property type="entry name" value="ABC transporter ATP-binding protein/permease"/>
    <property type="match status" value="1"/>
</dbReference>
<keyword evidence="3" id="KW-1003">Cell membrane</keyword>
<accession>A0A212J793</accession>
<dbReference type="Pfam" id="PF03412">
    <property type="entry name" value="Peptidase_C39"/>
    <property type="match status" value="1"/>
</dbReference>
<name>A0A212J793_9PROT</name>
<evidence type="ECO:0000256" key="4">
    <source>
        <dbReference type="ARBA" id="ARBA00022692"/>
    </source>
</evidence>
<evidence type="ECO:0000256" key="9">
    <source>
        <dbReference type="ARBA" id="ARBA00023136"/>
    </source>
</evidence>
<evidence type="ECO:0000256" key="2">
    <source>
        <dbReference type="ARBA" id="ARBA00022448"/>
    </source>
</evidence>
<feature type="transmembrane region" description="Helical" evidence="10">
    <location>
        <begin position="216"/>
        <end position="236"/>
    </location>
</feature>
<keyword evidence="2" id="KW-0813">Transport</keyword>
<dbReference type="GO" id="GO:0006508">
    <property type="term" value="P:proteolysis"/>
    <property type="evidence" value="ECO:0007669"/>
    <property type="project" value="InterPro"/>
</dbReference>
<feature type="domain" description="Peptidase C39" evidence="13">
    <location>
        <begin position="23"/>
        <end position="146"/>
    </location>
</feature>
<dbReference type="PANTHER" id="PTHR43394">
    <property type="entry name" value="ATP-DEPENDENT PERMEASE MDL1, MITOCHONDRIAL"/>
    <property type="match status" value="1"/>
</dbReference>
<dbReference type="CDD" id="cd18587">
    <property type="entry name" value="ABC_6TM_LapB_like"/>
    <property type="match status" value="1"/>
</dbReference>
<dbReference type="GO" id="GO:0016887">
    <property type="term" value="F:ATP hydrolysis activity"/>
    <property type="evidence" value="ECO:0007669"/>
    <property type="project" value="InterPro"/>
</dbReference>
<evidence type="ECO:0000259" key="11">
    <source>
        <dbReference type="PROSITE" id="PS50893"/>
    </source>
</evidence>
<dbReference type="InterPro" id="IPR003439">
    <property type="entry name" value="ABC_transporter-like_ATP-bd"/>
</dbReference>
<dbReference type="InterPro" id="IPR017871">
    <property type="entry name" value="ABC_transporter-like_CS"/>
</dbReference>
<dbReference type="EMBL" id="FLUO01000001">
    <property type="protein sequence ID" value="SBV95075.1"/>
    <property type="molecule type" value="Genomic_DNA"/>
</dbReference>
<feature type="transmembrane region" description="Helical" evidence="10">
    <location>
        <begin position="402"/>
        <end position="425"/>
    </location>
</feature>
<dbReference type="Pfam" id="PF00005">
    <property type="entry name" value="ABC_tran"/>
    <property type="match status" value="1"/>
</dbReference>
<dbReference type="PROSITE" id="PS50929">
    <property type="entry name" value="ABC_TM1F"/>
    <property type="match status" value="1"/>
</dbReference>
<keyword evidence="7" id="KW-0067">ATP-binding</keyword>
<evidence type="ECO:0000259" key="12">
    <source>
        <dbReference type="PROSITE" id="PS50929"/>
    </source>
</evidence>
<evidence type="ECO:0000259" key="13">
    <source>
        <dbReference type="PROSITE" id="PS50990"/>
    </source>
</evidence>
<evidence type="ECO:0000256" key="1">
    <source>
        <dbReference type="ARBA" id="ARBA00004651"/>
    </source>
</evidence>
<evidence type="ECO:0000256" key="7">
    <source>
        <dbReference type="ARBA" id="ARBA00022840"/>
    </source>
</evidence>
<dbReference type="Gene3D" id="1.20.1560.10">
    <property type="entry name" value="ABC transporter type 1, transmembrane domain"/>
    <property type="match status" value="1"/>
</dbReference>
<keyword evidence="6" id="KW-0378">Hydrolase</keyword>
<dbReference type="GO" id="GO:0005886">
    <property type="term" value="C:plasma membrane"/>
    <property type="evidence" value="ECO:0007669"/>
    <property type="project" value="UniProtKB-SubCell"/>
</dbReference>
<dbReference type="CDD" id="cd02421">
    <property type="entry name" value="Peptidase_C39_likeD"/>
    <property type="match status" value="1"/>
</dbReference>
<feature type="transmembrane region" description="Helical" evidence="10">
    <location>
        <begin position="182"/>
        <end position="204"/>
    </location>
</feature>
<feature type="domain" description="ABC transmembrane type-1" evidence="12">
    <location>
        <begin position="182"/>
        <end position="460"/>
    </location>
</feature>
<dbReference type="PROSITE" id="PS50990">
    <property type="entry name" value="PEPTIDASE_C39"/>
    <property type="match status" value="1"/>
</dbReference>
<keyword evidence="9 10" id="KW-0472">Membrane</keyword>
<evidence type="ECO:0000256" key="5">
    <source>
        <dbReference type="ARBA" id="ARBA00022741"/>
    </source>
</evidence>
<feature type="domain" description="ABC transporter" evidence="11">
    <location>
        <begin position="494"/>
        <end position="729"/>
    </location>
</feature>
<dbReference type="AlphaFoldDB" id="A0A212J793"/>
<reference evidence="14" key="1">
    <citation type="submission" date="2016-04" db="EMBL/GenBank/DDBJ databases">
        <authorList>
            <person name="Evans L.H."/>
            <person name="Alamgir A."/>
            <person name="Owens N."/>
            <person name="Weber N.D."/>
            <person name="Virtaneva K."/>
            <person name="Barbian K."/>
            <person name="Babar A."/>
            <person name="Rosenke K."/>
        </authorList>
    </citation>
    <scope>NUCLEOTIDE SEQUENCE</scope>
    <source>
        <strain evidence="14">86</strain>
    </source>
</reference>
<gene>
    <name evidence="14" type="ORF">KL86APRO_10590</name>
</gene>
<dbReference type="GO" id="GO:0005524">
    <property type="term" value="F:ATP binding"/>
    <property type="evidence" value="ECO:0007669"/>
    <property type="project" value="UniProtKB-KW"/>
</dbReference>
<dbReference type="NCBIfam" id="TIGR03375">
    <property type="entry name" value="type_I_sec_LssB"/>
    <property type="match status" value="1"/>
</dbReference>
<dbReference type="SMART" id="SM00382">
    <property type="entry name" value="AAA"/>
    <property type="match status" value="1"/>
</dbReference>
<dbReference type="SUPFAM" id="SSF52540">
    <property type="entry name" value="P-loop containing nucleoside triphosphate hydrolases"/>
    <property type="match status" value="1"/>
</dbReference>
<keyword evidence="4 10" id="KW-0812">Transmembrane</keyword>
<dbReference type="PROSITE" id="PS00211">
    <property type="entry name" value="ABC_TRANSPORTER_1"/>
    <property type="match status" value="1"/>
</dbReference>
<dbReference type="Pfam" id="PF00664">
    <property type="entry name" value="ABC_membrane"/>
    <property type="match status" value="1"/>
</dbReference>
<evidence type="ECO:0000313" key="14">
    <source>
        <dbReference type="EMBL" id="SBV95075.1"/>
    </source>
</evidence>
<protein>
    <submittedName>
        <fullName evidence="14">ABC transporter, transmembrane region:ABC transporter:Peptidase C39, bacteriocin processing</fullName>
    </submittedName>
</protein>
<dbReference type="InterPro" id="IPR005074">
    <property type="entry name" value="Peptidase_C39"/>
</dbReference>
<dbReference type="Gene3D" id="3.40.50.300">
    <property type="entry name" value="P-loop containing nucleotide triphosphate hydrolases"/>
    <property type="match status" value="1"/>
</dbReference>
<dbReference type="InterPro" id="IPR017750">
    <property type="entry name" value="ATPase_T1SS"/>
</dbReference>
<dbReference type="InterPro" id="IPR027417">
    <property type="entry name" value="P-loop_NTPase"/>
</dbReference>
<sequence>MSETTTPVAGAATTPEWGIKASQISREAADPLLGCLMILVRHFGRALSSSVLVSGLPLVDNRLDPALFQRAAERAGLSSRLVSRRIDEIPKHALPVVVLLKGRSAGVLWRVEDGRAEMLLPETGQGSTWMPLDDLAEAYSGHALFVRPRARLRQIDDEHAERRYGSWFWDTLRKFKSVYRQVALAAIMVNLFSLAGPLFTMNVYDRVVPNNAVETLWVLVIGIAIVYAFDFLLKVLRAYLIDHAGKRADILMSARIFEQAMNVRMQARPGSAGVFASRLKEFETVRDFFTSATVAAIVDLPFIFVFIGVIAMLGGWVAIVPAAAVPLVVGFGMLMQAPLHRAVQKSNEEGAQKHGVLVEVISALDTVKSLGAESKMQREWEAFVGLSAQTGIRVKLLSGLGIHFSVFVQQMVTVVAVIVGVYQISENNLTVGGLIACTILTGRVMAPLGTIASLLSRLNQALTARRAIDELMKLPVDRPPDAQYLSRPALTGDIEFRHVTFHYPGTEVAALRDISFRVRPGEKIAIMGPVGSGKSTLARMLMRLYDPEDGEILVDGTDIRQIDPADVRHSIGAVLQDTVLFHGTVRENIAIAAPEATDEMILAVSRLAGVHDFVGRHPQGYDWRVGERGQSLSGGQRQCIAIARALLSDPPILVLDEPSSMMDVPAEQALLARFERDLKDKTIVLITHRPSLLRMVSRVIVMGQGAIVADGPRDEILKLGQRRPQPQGGRP</sequence>
<evidence type="ECO:0000256" key="10">
    <source>
        <dbReference type="SAM" id="Phobius"/>
    </source>
</evidence>
<organism evidence="14">
    <name type="scientific">uncultured Alphaproteobacteria bacterium</name>
    <dbReference type="NCBI Taxonomy" id="91750"/>
    <lineage>
        <taxon>Bacteria</taxon>
        <taxon>Pseudomonadati</taxon>
        <taxon>Pseudomonadota</taxon>
        <taxon>Alphaproteobacteria</taxon>
        <taxon>environmental samples</taxon>
    </lineage>
</organism>
<feature type="transmembrane region" description="Helical" evidence="10">
    <location>
        <begin position="431"/>
        <end position="456"/>
    </location>
</feature>
<evidence type="ECO:0000256" key="8">
    <source>
        <dbReference type="ARBA" id="ARBA00022989"/>
    </source>
</evidence>
<dbReference type="GO" id="GO:0008233">
    <property type="term" value="F:peptidase activity"/>
    <property type="evidence" value="ECO:0007669"/>
    <property type="project" value="InterPro"/>
</dbReference>
<keyword evidence="5" id="KW-0547">Nucleotide-binding</keyword>
<dbReference type="GO" id="GO:0015421">
    <property type="term" value="F:ABC-type oligopeptide transporter activity"/>
    <property type="evidence" value="ECO:0007669"/>
    <property type="project" value="TreeGrafter"/>
</dbReference>
<dbReference type="Gene3D" id="3.90.70.10">
    <property type="entry name" value="Cysteine proteinases"/>
    <property type="match status" value="1"/>
</dbReference>
<evidence type="ECO:0000256" key="3">
    <source>
        <dbReference type="ARBA" id="ARBA00022475"/>
    </source>
</evidence>
<dbReference type="InterPro" id="IPR039421">
    <property type="entry name" value="Type_1_exporter"/>
</dbReference>
<proteinExistence type="predicted"/>
<evidence type="ECO:0000256" key="6">
    <source>
        <dbReference type="ARBA" id="ARBA00022801"/>
    </source>
</evidence>
<dbReference type="InterPro" id="IPR003593">
    <property type="entry name" value="AAA+_ATPase"/>
</dbReference>